<dbReference type="PANTHER" id="PTHR20772:SF2">
    <property type="entry name" value="PROTEIN FMP42"/>
    <property type="match status" value="1"/>
</dbReference>
<name>A0A9P4TGC8_CURKU</name>
<feature type="transmembrane region" description="Helical" evidence="8">
    <location>
        <begin position="508"/>
        <end position="530"/>
    </location>
</feature>
<dbReference type="Gene3D" id="1.20.1250.20">
    <property type="entry name" value="MFS general substrate transporter like domains"/>
    <property type="match status" value="1"/>
</dbReference>
<feature type="transmembrane region" description="Helical" evidence="8">
    <location>
        <begin position="144"/>
        <end position="164"/>
    </location>
</feature>
<feature type="transmembrane region" description="Helical" evidence="8">
    <location>
        <begin position="202"/>
        <end position="225"/>
    </location>
</feature>
<dbReference type="AlphaFoldDB" id="A0A9P4TGC8"/>
<dbReference type="InterPro" id="IPR036259">
    <property type="entry name" value="MFS_trans_sf"/>
</dbReference>
<keyword evidence="10" id="KW-1185">Reference proteome</keyword>
<gene>
    <name evidence="9" type="ORF">E8E13_008434</name>
</gene>
<evidence type="ECO:0000313" key="10">
    <source>
        <dbReference type="Proteomes" id="UP000801428"/>
    </source>
</evidence>
<evidence type="ECO:0000256" key="3">
    <source>
        <dbReference type="ARBA" id="ARBA00022448"/>
    </source>
</evidence>
<organism evidence="9 10">
    <name type="scientific">Curvularia kusanoi</name>
    <name type="common">Cochliobolus kusanoi</name>
    <dbReference type="NCBI Taxonomy" id="90978"/>
    <lineage>
        <taxon>Eukaryota</taxon>
        <taxon>Fungi</taxon>
        <taxon>Dikarya</taxon>
        <taxon>Ascomycota</taxon>
        <taxon>Pezizomycotina</taxon>
        <taxon>Dothideomycetes</taxon>
        <taxon>Pleosporomycetidae</taxon>
        <taxon>Pleosporales</taxon>
        <taxon>Pleosporineae</taxon>
        <taxon>Pleosporaceae</taxon>
        <taxon>Curvularia</taxon>
    </lineage>
</organism>
<evidence type="ECO:0000313" key="9">
    <source>
        <dbReference type="EMBL" id="KAF3003124.1"/>
    </source>
</evidence>
<dbReference type="SUPFAM" id="SSF103473">
    <property type="entry name" value="MFS general substrate transporter"/>
    <property type="match status" value="1"/>
</dbReference>
<feature type="transmembrane region" description="Helical" evidence="8">
    <location>
        <begin position="468"/>
        <end position="488"/>
    </location>
</feature>
<protein>
    <recommendedName>
        <fullName evidence="11">MFS general substrate transporter</fullName>
    </recommendedName>
</protein>
<dbReference type="PANTHER" id="PTHR20772">
    <property type="entry name" value="PROTEIN FMP42"/>
    <property type="match status" value="1"/>
</dbReference>
<feature type="region of interest" description="Disordered" evidence="7">
    <location>
        <begin position="1"/>
        <end position="28"/>
    </location>
</feature>
<evidence type="ECO:0000256" key="5">
    <source>
        <dbReference type="ARBA" id="ARBA00022989"/>
    </source>
</evidence>
<dbReference type="OrthoDB" id="330047at2759"/>
<dbReference type="GO" id="GO:0000329">
    <property type="term" value="C:fungal-type vacuole membrane"/>
    <property type="evidence" value="ECO:0007669"/>
    <property type="project" value="TreeGrafter"/>
</dbReference>
<sequence>MSLSERLTTMEEYQPWSAPGSRESSRNRKMSFNPVGTWTEAAGEVQPVGAFEVPKWKRYLQVFVACVYCLFAAGVVFGFAAIKPVLISEGVYRNLCSKQELEDDVLVCYAQELRLNLMFTIAAVSTNVVALPVGTILDRYGPRVSGIIGAISITLGSVLFAFAAQLPFDAYIPGYLFLALGGPFVFISSFQLSNTFPQYSGLILALLTGAFDTSSAIFLFYRLIYQATDGAFTPKKFFLGYLIVPAYILAVQIFVMPASSYKTVGELVNEVEESNSIHDSDDEIEDRSTVQSLRDARRAHRDSIASEITALLGTKDGADQAKEEEVKRNKSGVWGALHGRTASQQIRTPWFILITLFTVLQMTRINYFVATIRSQYTYIFHDYSKAVEINNFFDVALPVGGIISIPFIGLILDNTSTTFTLSLLVTIATTIGVLGVIPETWAAYGNIILFVLYRPLYYTAVSDYSAKVFGFATFGKVYGLIICLAGLLNFSQSALDAATHKVFNNDPIPINVILLGLALLIGLALVGFVYSRSHKIMRENIEEEAEEARERLMPGVSVGVQDYGAVTTNTDSDSEERRGRTM</sequence>
<evidence type="ECO:0000256" key="1">
    <source>
        <dbReference type="ARBA" id="ARBA00004141"/>
    </source>
</evidence>
<feature type="transmembrane region" description="Helical" evidence="8">
    <location>
        <begin position="62"/>
        <end position="82"/>
    </location>
</feature>
<proteinExistence type="inferred from homology"/>
<comment type="subcellular location">
    <subcellularLocation>
        <location evidence="1">Membrane</location>
        <topology evidence="1">Multi-pass membrane protein</topology>
    </subcellularLocation>
</comment>
<feature type="transmembrane region" description="Helical" evidence="8">
    <location>
        <begin position="350"/>
        <end position="372"/>
    </location>
</feature>
<dbReference type="EMBL" id="SWKU01000010">
    <property type="protein sequence ID" value="KAF3003124.1"/>
    <property type="molecule type" value="Genomic_DNA"/>
</dbReference>
<comment type="similarity">
    <text evidence="2">Belongs to the SLC43A transporter (TC 2.A.1.44) family.</text>
</comment>
<dbReference type="InterPro" id="IPR052599">
    <property type="entry name" value="SLC43A_AATransporter"/>
</dbReference>
<evidence type="ECO:0000256" key="2">
    <source>
        <dbReference type="ARBA" id="ARBA00006595"/>
    </source>
</evidence>
<feature type="transmembrane region" description="Helical" evidence="8">
    <location>
        <begin position="117"/>
        <end position="137"/>
    </location>
</feature>
<reference evidence="9" key="1">
    <citation type="submission" date="2019-04" db="EMBL/GenBank/DDBJ databases">
        <title>Sequencing of skin fungus with MAO and IRED activity.</title>
        <authorList>
            <person name="Marsaioli A.J."/>
            <person name="Bonatto J.M.C."/>
            <person name="Reis Junior O."/>
        </authorList>
    </citation>
    <scope>NUCLEOTIDE SEQUENCE</scope>
    <source>
        <strain evidence="9">30M1</strain>
    </source>
</reference>
<evidence type="ECO:0000256" key="7">
    <source>
        <dbReference type="SAM" id="MobiDB-lite"/>
    </source>
</evidence>
<evidence type="ECO:0008006" key="11">
    <source>
        <dbReference type="Google" id="ProtNLM"/>
    </source>
</evidence>
<evidence type="ECO:0000256" key="8">
    <source>
        <dbReference type="SAM" id="Phobius"/>
    </source>
</evidence>
<feature type="transmembrane region" description="Helical" evidence="8">
    <location>
        <begin position="237"/>
        <end position="255"/>
    </location>
</feature>
<keyword evidence="5 8" id="KW-1133">Transmembrane helix</keyword>
<keyword evidence="3" id="KW-0813">Transport</keyword>
<evidence type="ECO:0000256" key="6">
    <source>
        <dbReference type="ARBA" id="ARBA00023136"/>
    </source>
</evidence>
<feature type="transmembrane region" description="Helical" evidence="8">
    <location>
        <begin position="392"/>
        <end position="412"/>
    </location>
</feature>
<evidence type="ECO:0000256" key="4">
    <source>
        <dbReference type="ARBA" id="ARBA00022692"/>
    </source>
</evidence>
<dbReference type="Proteomes" id="UP000801428">
    <property type="component" value="Unassembled WGS sequence"/>
</dbReference>
<keyword evidence="6 8" id="KW-0472">Membrane</keyword>
<keyword evidence="4 8" id="KW-0812">Transmembrane</keyword>
<comment type="caution">
    <text evidence="9">The sequence shown here is derived from an EMBL/GenBank/DDBJ whole genome shotgun (WGS) entry which is preliminary data.</text>
</comment>
<accession>A0A9P4TGC8</accession>